<keyword evidence="4" id="KW-0812">Transmembrane</keyword>
<dbReference type="InterPro" id="IPR029063">
    <property type="entry name" value="SAM-dependent_MTases_sf"/>
</dbReference>
<gene>
    <name evidence="6" type="ORF">METZ01_LOCUS285263</name>
</gene>
<evidence type="ECO:0000256" key="4">
    <source>
        <dbReference type="SAM" id="Phobius"/>
    </source>
</evidence>
<feature type="domain" description="PABS" evidence="5">
    <location>
        <begin position="67"/>
        <end position="297"/>
    </location>
</feature>
<comment type="similarity">
    <text evidence="1">Belongs to the spermidine/spermine synthase family.</text>
</comment>
<name>A0A382L713_9ZZZZ</name>
<dbReference type="PANTHER" id="PTHR43317">
    <property type="entry name" value="THERMOSPERMINE SYNTHASE ACAULIS5"/>
    <property type="match status" value="1"/>
</dbReference>
<dbReference type="Pfam" id="PF01564">
    <property type="entry name" value="Spermine_synth"/>
    <property type="match status" value="1"/>
</dbReference>
<evidence type="ECO:0000313" key="6">
    <source>
        <dbReference type="EMBL" id="SVC32409.1"/>
    </source>
</evidence>
<dbReference type="PROSITE" id="PS51006">
    <property type="entry name" value="PABS_2"/>
    <property type="match status" value="1"/>
</dbReference>
<evidence type="ECO:0000256" key="2">
    <source>
        <dbReference type="ARBA" id="ARBA00022679"/>
    </source>
</evidence>
<dbReference type="SUPFAM" id="SSF53335">
    <property type="entry name" value="S-adenosyl-L-methionine-dependent methyltransferases"/>
    <property type="match status" value="1"/>
</dbReference>
<dbReference type="AlphaFoldDB" id="A0A382L713"/>
<dbReference type="PROSITE" id="PS01330">
    <property type="entry name" value="PABS_1"/>
    <property type="match status" value="1"/>
</dbReference>
<dbReference type="GO" id="GO:0006596">
    <property type="term" value="P:polyamine biosynthetic process"/>
    <property type="evidence" value="ECO:0007669"/>
    <property type="project" value="UniProtKB-KW"/>
</dbReference>
<dbReference type="EMBL" id="UINC01085145">
    <property type="protein sequence ID" value="SVC32409.1"/>
    <property type="molecule type" value="Genomic_DNA"/>
</dbReference>
<dbReference type="InterPro" id="IPR001045">
    <property type="entry name" value="Spermi_synthase"/>
</dbReference>
<reference evidence="6" key="1">
    <citation type="submission" date="2018-05" db="EMBL/GenBank/DDBJ databases">
        <authorList>
            <person name="Lanie J.A."/>
            <person name="Ng W.-L."/>
            <person name="Kazmierczak K.M."/>
            <person name="Andrzejewski T.M."/>
            <person name="Davidsen T.M."/>
            <person name="Wayne K.J."/>
            <person name="Tettelin H."/>
            <person name="Glass J.I."/>
            <person name="Rusch D."/>
            <person name="Podicherti R."/>
            <person name="Tsui H.-C.T."/>
            <person name="Winkler M.E."/>
        </authorList>
    </citation>
    <scope>NUCLEOTIDE SEQUENCE</scope>
</reference>
<keyword evidence="4" id="KW-1133">Transmembrane helix</keyword>
<accession>A0A382L713</accession>
<feature type="non-terminal residue" evidence="6">
    <location>
        <position position="1"/>
    </location>
</feature>
<feature type="transmembrane region" description="Helical" evidence="4">
    <location>
        <begin position="49"/>
        <end position="67"/>
    </location>
</feature>
<evidence type="ECO:0000259" key="5">
    <source>
        <dbReference type="PROSITE" id="PS51006"/>
    </source>
</evidence>
<dbReference type="CDD" id="cd02440">
    <property type="entry name" value="AdoMet_MTases"/>
    <property type="match status" value="1"/>
</dbReference>
<dbReference type="InterPro" id="IPR030374">
    <property type="entry name" value="PABS"/>
</dbReference>
<evidence type="ECO:0000256" key="3">
    <source>
        <dbReference type="ARBA" id="ARBA00023115"/>
    </source>
</evidence>
<keyword evidence="2" id="KW-0808">Transferase</keyword>
<protein>
    <recommendedName>
        <fullName evidence="5">PABS domain-containing protein</fullName>
    </recommendedName>
</protein>
<dbReference type="FunFam" id="3.40.50.150:FF:000088">
    <property type="entry name" value="Polyamine aminopropyltransferase"/>
    <property type="match status" value="1"/>
</dbReference>
<dbReference type="GO" id="GO:0010487">
    <property type="term" value="F:thermospermine synthase activity"/>
    <property type="evidence" value="ECO:0007669"/>
    <property type="project" value="UniProtKB-ARBA"/>
</dbReference>
<feature type="transmembrane region" description="Helical" evidence="4">
    <location>
        <begin position="12"/>
        <end position="37"/>
    </location>
</feature>
<organism evidence="6">
    <name type="scientific">marine metagenome</name>
    <dbReference type="NCBI Taxonomy" id="408172"/>
    <lineage>
        <taxon>unclassified sequences</taxon>
        <taxon>metagenomes</taxon>
        <taxon>ecological metagenomes</taxon>
    </lineage>
</organism>
<proteinExistence type="inferred from homology"/>
<sequence length="357" mass="40489">AALLFPYLLLPLLGAFNTSLTAGLLNVAVGLVLLVAFWSRLARGPRLRLLGLGLFVAGALGLGLVMANPIRERLESELYTDQIIYSEQSPYQQIVLTRWQNEIRLYLDRHLQFSSADEYRYHESLVHPAMSLADQAKRVLIIGGGDGLSAREILRHSQVERVDLVDLDHVITDLARRDLRLTGLNDNALSRPEMRIFNEDGFTFLERAQEAYGVIIIDLPDPRDEALSKLYSVEAYRLCARHLSPGGVLVTQATSPYYARKSFWSIAATMAESGLHVIPYHTLVPSFGEWGFVAGSKSNREPTELTFDVSDLRYITPELFRQMQTFPADMSRPEQVVVNRLDRPVLARQYREDWSRW</sequence>
<keyword evidence="4" id="KW-0472">Membrane</keyword>
<dbReference type="Gene3D" id="3.40.50.150">
    <property type="entry name" value="Vaccinia Virus protein VP39"/>
    <property type="match status" value="1"/>
</dbReference>
<keyword evidence="3" id="KW-0620">Polyamine biosynthesis</keyword>
<dbReference type="HAMAP" id="MF_00198">
    <property type="entry name" value="Spermidine_synth"/>
    <property type="match status" value="1"/>
</dbReference>
<dbReference type="InterPro" id="IPR030373">
    <property type="entry name" value="PABS_CS"/>
</dbReference>
<evidence type="ECO:0000256" key="1">
    <source>
        <dbReference type="ARBA" id="ARBA00007867"/>
    </source>
</evidence>
<dbReference type="PANTHER" id="PTHR43317:SF1">
    <property type="entry name" value="THERMOSPERMINE SYNTHASE ACAULIS5"/>
    <property type="match status" value="1"/>
</dbReference>